<comment type="caution">
    <text evidence="1">The sequence shown here is derived from an EMBL/GenBank/DDBJ whole genome shotgun (WGS) entry which is preliminary data.</text>
</comment>
<evidence type="ECO:0000313" key="2">
    <source>
        <dbReference type="Proteomes" id="UP000295554"/>
    </source>
</evidence>
<dbReference type="AlphaFoldDB" id="A0A4V2ZXF1"/>
<reference evidence="1 2" key="1">
    <citation type="submission" date="2019-03" db="EMBL/GenBank/DDBJ databases">
        <title>Seongchinamella monodicae gen. nov., sp. nov., a novel member of the Gammaproteobacteria isolated from a tidal mudflat of beach.</title>
        <authorList>
            <person name="Yang H.G."/>
            <person name="Kang J.W."/>
            <person name="Lee S.D."/>
        </authorList>
    </citation>
    <scope>NUCLEOTIDE SEQUENCE [LARGE SCALE GENOMIC DNA]</scope>
    <source>
        <strain evidence="1 2">GH4-78</strain>
    </source>
</reference>
<proteinExistence type="predicted"/>
<dbReference type="EMBL" id="SMSE01000002">
    <property type="protein sequence ID" value="TDG14204.1"/>
    <property type="molecule type" value="Genomic_DNA"/>
</dbReference>
<sequence>MQCFGTSDLTQYAFATDRDSAAVE</sequence>
<dbReference type="Proteomes" id="UP000295554">
    <property type="component" value="Unassembled WGS sequence"/>
</dbReference>
<dbReference type="GO" id="GO:0003824">
    <property type="term" value="F:catalytic activity"/>
    <property type="evidence" value="ECO:0007669"/>
    <property type="project" value="InterPro"/>
</dbReference>
<protein>
    <submittedName>
        <fullName evidence="1">Uncharacterized protein</fullName>
    </submittedName>
</protein>
<dbReference type="InterPro" id="IPR015813">
    <property type="entry name" value="Pyrv/PenolPyrv_kinase-like_dom"/>
</dbReference>
<dbReference type="SUPFAM" id="SSF51621">
    <property type="entry name" value="Phosphoenolpyruvate/pyruvate domain"/>
    <property type="match status" value="1"/>
</dbReference>
<accession>A0A4V2ZXF1</accession>
<organism evidence="1 2">
    <name type="scientific">Seongchinamella unica</name>
    <dbReference type="NCBI Taxonomy" id="2547392"/>
    <lineage>
        <taxon>Bacteria</taxon>
        <taxon>Pseudomonadati</taxon>
        <taxon>Pseudomonadota</taxon>
        <taxon>Gammaproteobacteria</taxon>
        <taxon>Cellvibrionales</taxon>
        <taxon>Halieaceae</taxon>
        <taxon>Seongchinamella</taxon>
    </lineage>
</organism>
<evidence type="ECO:0000313" key="1">
    <source>
        <dbReference type="EMBL" id="TDG14204.1"/>
    </source>
</evidence>
<keyword evidence="2" id="KW-1185">Reference proteome</keyword>
<name>A0A4V2ZXF1_9GAMM</name>
<gene>
    <name evidence="1" type="ORF">E2F43_07205</name>
</gene>